<dbReference type="HOGENOM" id="CLU_3288399_0_0_0"/>
<dbReference type="PATRIC" id="fig|937777.3.peg.162"/>
<reference evidence="2" key="1">
    <citation type="submission" date="2012-03" db="EMBL/GenBank/DDBJ databases">
        <title>Complete sequence of chromosome of Deinococcus peraridilitoris DSM 19664.</title>
        <authorList>
            <person name="Lucas S."/>
            <person name="Copeland A."/>
            <person name="Lapidus A."/>
            <person name="Glavina del Rio T."/>
            <person name="Dalin E."/>
            <person name="Tice H."/>
            <person name="Bruce D."/>
            <person name="Goodwin L."/>
            <person name="Pitluck S."/>
            <person name="Peters L."/>
            <person name="Mikhailova N."/>
            <person name="Lu M."/>
            <person name="Kyrpides N."/>
            <person name="Mavromatis K."/>
            <person name="Ivanova N."/>
            <person name="Brettin T."/>
            <person name="Detter J.C."/>
            <person name="Han C."/>
            <person name="Larimer F."/>
            <person name="Land M."/>
            <person name="Hauser L."/>
            <person name="Markowitz V."/>
            <person name="Cheng J.-F."/>
            <person name="Hugenholtz P."/>
            <person name="Woyke T."/>
            <person name="Wu D."/>
            <person name="Pukall R."/>
            <person name="Steenblock K."/>
            <person name="Brambilla E."/>
            <person name="Klenk H.-P."/>
            <person name="Eisen J.A."/>
        </authorList>
    </citation>
    <scope>NUCLEOTIDE SEQUENCE [LARGE SCALE GENOMIC DNA]</scope>
    <source>
        <strain evidence="2">DSM 19664 / LMG 22246 / CIP 109416 / KR-200</strain>
    </source>
</reference>
<accession>K9ZW18</accession>
<gene>
    <name evidence="1" type="ordered locus">Deipe_0152</name>
</gene>
<dbReference type="AlphaFoldDB" id="K9ZW18"/>
<dbReference type="KEGG" id="dpd:Deipe_0152"/>
<evidence type="ECO:0000313" key="1">
    <source>
        <dbReference type="EMBL" id="AFZ65756.1"/>
    </source>
</evidence>
<sequence length="40" mass="3958">MAAGVVSAQGSNATVYINGQPIQGQTVTEGGKANVELLLA</sequence>
<dbReference type="STRING" id="937777.Deipe_0152"/>
<proteinExistence type="predicted"/>
<organism evidence="1 2">
    <name type="scientific">Deinococcus peraridilitoris (strain DSM 19664 / LMG 22246 / CIP 109416 / KR-200)</name>
    <dbReference type="NCBI Taxonomy" id="937777"/>
    <lineage>
        <taxon>Bacteria</taxon>
        <taxon>Thermotogati</taxon>
        <taxon>Deinococcota</taxon>
        <taxon>Deinococci</taxon>
        <taxon>Deinococcales</taxon>
        <taxon>Deinococcaceae</taxon>
        <taxon>Deinococcus</taxon>
    </lineage>
</organism>
<name>K9ZW18_DEIPD</name>
<evidence type="ECO:0000313" key="2">
    <source>
        <dbReference type="Proteomes" id="UP000010467"/>
    </source>
</evidence>
<dbReference type="EMBL" id="CP003382">
    <property type="protein sequence ID" value="AFZ65756.1"/>
    <property type="molecule type" value="Genomic_DNA"/>
</dbReference>
<dbReference type="Proteomes" id="UP000010467">
    <property type="component" value="Chromosome"/>
</dbReference>
<protein>
    <submittedName>
        <fullName evidence="1">Uncharacterized protein</fullName>
    </submittedName>
</protein>
<keyword evidence="2" id="KW-1185">Reference proteome</keyword>